<dbReference type="EMBL" id="FO082276">
    <property type="protein sequence ID" value="CCO15532.1"/>
    <property type="molecule type" value="Genomic_DNA"/>
</dbReference>
<dbReference type="OrthoDB" id="2015945at2759"/>
<evidence type="ECO:0000256" key="7">
    <source>
        <dbReference type="ARBA" id="ARBA00022989"/>
    </source>
</evidence>
<keyword evidence="8" id="KW-0333">Golgi apparatus</keyword>
<dbReference type="Pfam" id="PF00777">
    <property type="entry name" value="Glyco_transf_29"/>
    <property type="match status" value="2"/>
</dbReference>
<dbReference type="RefSeq" id="XP_007514095.1">
    <property type="nucleotide sequence ID" value="XM_007514033.1"/>
</dbReference>
<keyword evidence="4" id="KW-0808">Transferase</keyword>
<dbReference type="Gene3D" id="3.90.1480.20">
    <property type="entry name" value="Glycosyl transferase family 29"/>
    <property type="match status" value="1"/>
</dbReference>
<evidence type="ECO:0000256" key="12">
    <source>
        <dbReference type="SAM" id="Phobius"/>
    </source>
</evidence>
<feature type="compositionally biased region" description="Low complexity" evidence="11">
    <location>
        <begin position="63"/>
        <end position="83"/>
    </location>
</feature>
<accession>K8EC31</accession>
<keyword evidence="6" id="KW-0735">Signal-anchor</keyword>
<feature type="region of interest" description="Disordered" evidence="11">
    <location>
        <begin position="51"/>
        <end position="157"/>
    </location>
</feature>
<feature type="compositionally biased region" description="Basic and acidic residues" evidence="11">
    <location>
        <begin position="92"/>
        <end position="101"/>
    </location>
</feature>
<keyword evidence="15" id="KW-1185">Reference proteome</keyword>
<evidence type="ECO:0000256" key="1">
    <source>
        <dbReference type="ARBA" id="ARBA00004323"/>
    </source>
</evidence>
<evidence type="ECO:0000256" key="3">
    <source>
        <dbReference type="ARBA" id="ARBA00022676"/>
    </source>
</evidence>
<dbReference type="GeneID" id="19016548"/>
<name>K8EC31_9CHLO</name>
<keyword evidence="5 12" id="KW-0812">Transmembrane</keyword>
<sequence>MPPTASKKASRKQNKLVRLALIFVAVVIAFYKFDQVHSNYSLSSHQYNNNHDYERDTLEDGGSSIETSSSSSSDNNNAASLSAGTEDIYDEFGEKKATAREEVEDDDEVLSSSVSSSAQLSSKAAHGGRRSKKGGSRNGGGGSSGSSSSSSSGVVENDHVSLLSRLRGNKAGAARKDGAYSAGTNYGSASLGDSAQRKAALDRIHNTKLRNVAEFDKYVESLEQKGVLQAFGFTGSDETHMMPSNDHDFAVDDGSCAGYNWCGRHGVCVQSKCLCVTLWEGERCEKPKHMPSGMHAIFKGHHIVNRERLREIDDMVLRYQTNPKASGGTHAFALPVSKDLVRFAPAKDPFRGRVYKRCSVIGNAGMLKKYKFGPTIDSTDLVIRFNLAPTEGYKKIVGTKTTLRFVNTIHAGYHEDNEVDVMQMQSQVGVQLYIKFRKEAPKQPLVAFDPQFSEFVSSNVATLPTGGYFAIWFALCNCVKVDVYGFHFRPGYGVSHHYFNAEKPRKGKVAIHDYDLEYAQIKKLAKKGFLTLAEPCVSGCPEHTGIKPANLAPGGSCSCKANNPLPVALPGFCRPPGTWSCFLKCNGGESECPGGLHVYVKDSAKLDKVGIPVEAVDNGDAGDCPASMRDEAYSELRKCAVMSDVPSEFLSKHYLV</sequence>
<dbReference type="PANTHER" id="PTHR11987:SF36">
    <property type="entry name" value="SIA-ALPHA-2,3-GAL-BETA-1,4-GLCNAC-R:ALPHA 2,8-SIALYLTRANSFERASE"/>
    <property type="match status" value="1"/>
</dbReference>
<dbReference type="GO" id="GO:0008373">
    <property type="term" value="F:sialyltransferase activity"/>
    <property type="evidence" value="ECO:0007669"/>
    <property type="project" value="InterPro"/>
</dbReference>
<dbReference type="Gene3D" id="2.60.120.260">
    <property type="entry name" value="Galactose-binding domain-like"/>
    <property type="match status" value="1"/>
</dbReference>
<reference evidence="14 15" key="1">
    <citation type="submission" date="2011-10" db="EMBL/GenBank/DDBJ databases">
        <authorList>
            <person name="Genoscope - CEA"/>
        </authorList>
    </citation>
    <scope>NUCLEOTIDE SEQUENCE [LARGE SCALE GENOMIC DNA]</scope>
    <source>
        <strain evidence="14 15">RCC 1105</strain>
    </source>
</reference>
<comment type="similarity">
    <text evidence="2">Belongs to the glycosyltransferase 29 family.</text>
</comment>
<evidence type="ECO:0000256" key="2">
    <source>
        <dbReference type="ARBA" id="ARBA00006003"/>
    </source>
</evidence>
<evidence type="ECO:0000256" key="10">
    <source>
        <dbReference type="ARBA" id="ARBA00023180"/>
    </source>
</evidence>
<evidence type="ECO:0000256" key="6">
    <source>
        <dbReference type="ARBA" id="ARBA00022968"/>
    </source>
</evidence>
<evidence type="ECO:0000256" key="9">
    <source>
        <dbReference type="ARBA" id="ARBA00023136"/>
    </source>
</evidence>
<dbReference type="GO" id="GO:0000139">
    <property type="term" value="C:Golgi membrane"/>
    <property type="evidence" value="ECO:0007669"/>
    <property type="project" value="UniProtKB-SubCell"/>
</dbReference>
<proteinExistence type="inferred from homology"/>
<evidence type="ECO:0000256" key="8">
    <source>
        <dbReference type="ARBA" id="ARBA00023034"/>
    </source>
</evidence>
<organism evidence="14 15">
    <name type="scientific">Bathycoccus prasinos</name>
    <dbReference type="NCBI Taxonomy" id="41875"/>
    <lineage>
        <taxon>Eukaryota</taxon>
        <taxon>Viridiplantae</taxon>
        <taxon>Chlorophyta</taxon>
        <taxon>Mamiellophyceae</taxon>
        <taxon>Mamiellales</taxon>
        <taxon>Bathycoccaceae</taxon>
        <taxon>Bathycoccus</taxon>
    </lineage>
</organism>
<dbReference type="InterPro" id="IPR000742">
    <property type="entry name" value="EGF"/>
</dbReference>
<keyword evidence="3" id="KW-0328">Glycosyltransferase</keyword>
<evidence type="ECO:0000256" key="4">
    <source>
        <dbReference type="ARBA" id="ARBA00022679"/>
    </source>
</evidence>
<evidence type="ECO:0000256" key="5">
    <source>
        <dbReference type="ARBA" id="ARBA00022692"/>
    </source>
</evidence>
<dbReference type="AlphaFoldDB" id="K8EC31"/>
<keyword evidence="7 12" id="KW-1133">Transmembrane helix</keyword>
<evidence type="ECO:0000313" key="14">
    <source>
        <dbReference type="EMBL" id="CCO15532.1"/>
    </source>
</evidence>
<dbReference type="KEGG" id="bpg:Bathy03g00100"/>
<feature type="transmembrane region" description="Helical" evidence="12">
    <location>
        <begin position="16"/>
        <end position="33"/>
    </location>
</feature>
<keyword evidence="9 12" id="KW-0472">Membrane</keyword>
<keyword evidence="10" id="KW-0325">Glycoprotein</keyword>
<evidence type="ECO:0000313" key="15">
    <source>
        <dbReference type="Proteomes" id="UP000198341"/>
    </source>
</evidence>
<comment type="subcellular location">
    <subcellularLocation>
        <location evidence="1">Golgi apparatus membrane</location>
        <topology evidence="1">Single-pass type II membrane protein</topology>
    </subcellularLocation>
</comment>
<dbReference type="PROSITE" id="PS00022">
    <property type="entry name" value="EGF_1"/>
    <property type="match status" value="1"/>
</dbReference>
<evidence type="ECO:0000259" key="13">
    <source>
        <dbReference type="PROSITE" id="PS00022"/>
    </source>
</evidence>
<dbReference type="InterPro" id="IPR050943">
    <property type="entry name" value="Glycosyltr_29_Sialyltrsf"/>
</dbReference>
<dbReference type="PANTHER" id="PTHR11987">
    <property type="entry name" value="ALPHA-2,8-SIALYLTRANSFERASE"/>
    <property type="match status" value="1"/>
</dbReference>
<protein>
    <submittedName>
        <fullName evidence="14">Sia-alpha-2,3-Gal-beta-1,4-GlcNAc-R:alpha 2,8-sialyltransferase</fullName>
    </submittedName>
</protein>
<dbReference type="Proteomes" id="UP000198341">
    <property type="component" value="Chromosome 3"/>
</dbReference>
<dbReference type="eggNOG" id="KOG2692">
    <property type="taxonomic scope" value="Eukaryota"/>
</dbReference>
<evidence type="ECO:0000256" key="11">
    <source>
        <dbReference type="SAM" id="MobiDB-lite"/>
    </source>
</evidence>
<gene>
    <name evidence="14" type="ORF">Bathy03g00100</name>
</gene>
<dbReference type="InterPro" id="IPR038578">
    <property type="entry name" value="GT29-like_sf"/>
</dbReference>
<feature type="domain" description="EGF-like" evidence="13">
    <location>
        <begin position="273"/>
        <end position="284"/>
    </location>
</feature>
<dbReference type="InterPro" id="IPR001675">
    <property type="entry name" value="Glyco_trans_29"/>
</dbReference>
<feature type="compositionally biased region" description="Low complexity" evidence="11">
    <location>
        <begin position="110"/>
        <end position="125"/>
    </location>
</feature>
<feature type="compositionally biased region" description="Basic residues" evidence="11">
    <location>
        <begin position="126"/>
        <end position="135"/>
    </location>
</feature>